<feature type="compositionally biased region" description="Acidic residues" evidence="9">
    <location>
        <begin position="130"/>
        <end position="160"/>
    </location>
</feature>
<evidence type="ECO:0000256" key="2">
    <source>
        <dbReference type="ARBA" id="ARBA00022723"/>
    </source>
</evidence>
<evidence type="ECO:0000256" key="7">
    <source>
        <dbReference type="ARBA" id="ARBA00023242"/>
    </source>
</evidence>
<dbReference type="EMBL" id="JAEPRA010000005">
    <property type="protein sequence ID" value="KAG2185583.1"/>
    <property type="molecule type" value="Genomic_DNA"/>
</dbReference>
<accession>A0A8H7Q487</accession>
<dbReference type="SMART" id="SM00576">
    <property type="entry name" value="BTP"/>
    <property type="match status" value="1"/>
</dbReference>
<organism evidence="11 12">
    <name type="scientific">Umbelopsis vinacea</name>
    <dbReference type="NCBI Taxonomy" id="44442"/>
    <lineage>
        <taxon>Eukaryota</taxon>
        <taxon>Fungi</taxon>
        <taxon>Fungi incertae sedis</taxon>
        <taxon>Mucoromycota</taxon>
        <taxon>Mucoromycotina</taxon>
        <taxon>Umbelopsidomycetes</taxon>
        <taxon>Umbelopsidales</taxon>
        <taxon>Umbelopsidaceae</taxon>
        <taxon>Umbelopsis</taxon>
    </lineage>
</organism>
<evidence type="ECO:0000256" key="9">
    <source>
        <dbReference type="SAM" id="MobiDB-lite"/>
    </source>
</evidence>
<dbReference type="PROSITE" id="PS01359">
    <property type="entry name" value="ZF_PHD_1"/>
    <property type="match status" value="1"/>
</dbReference>
<dbReference type="Gene3D" id="1.10.20.10">
    <property type="entry name" value="Histone, subunit A"/>
    <property type="match status" value="1"/>
</dbReference>
<keyword evidence="5" id="KW-0805">Transcription regulation</keyword>
<evidence type="ECO:0000259" key="10">
    <source>
        <dbReference type="PROSITE" id="PS50016"/>
    </source>
</evidence>
<comment type="subcellular location">
    <subcellularLocation>
        <location evidence="1">Nucleus</location>
    </subcellularLocation>
</comment>
<dbReference type="PANTHER" id="PTHR46452:SF1">
    <property type="entry name" value="TRANSCRIPTION INITIATION FACTOR TFIID SUBUNIT 3"/>
    <property type="match status" value="1"/>
</dbReference>
<evidence type="ECO:0000256" key="1">
    <source>
        <dbReference type="ARBA" id="ARBA00004123"/>
    </source>
</evidence>
<keyword evidence="3 8" id="KW-0863">Zinc-finger</keyword>
<proteinExistence type="predicted"/>
<dbReference type="Pfam" id="PF00628">
    <property type="entry name" value="PHD"/>
    <property type="match status" value="1"/>
</dbReference>
<feature type="region of interest" description="Disordered" evidence="9">
    <location>
        <begin position="455"/>
        <end position="476"/>
    </location>
</feature>
<dbReference type="Pfam" id="PF07524">
    <property type="entry name" value="Bromo_TP"/>
    <property type="match status" value="1"/>
</dbReference>
<keyword evidence="12" id="KW-1185">Reference proteome</keyword>
<dbReference type="InterPro" id="IPR011011">
    <property type="entry name" value="Znf_FYVE_PHD"/>
</dbReference>
<sequence length="557" mass="60552">MAESLCFALLRTTTLQILQSAGFESSHLTSADVLTDVFSRYLELLGQTTAELAEHSGRGKANALDTSNTFSELHIDIGSLRDWLEIGDGKVLLPSWSNGNDPGQVLNDVIHSGCQIVDPEDTIVYEYQEVPEDIDTLSDDDAFTESSEEEYEEDDIDETNATESHNGVEYGNHQSNYIPNHLPPLPIQSLDDDNVSAPQAEQPSSSTAQKQDSAAPKPLNAILLKTGKRKAPKEPYRHKIPFEDSYLGNLDIRGAEDSTMQDIQASSLEDNHKMVPFDKLSKYVEKKKDAGVQATKRHKSWAKHEHFAENINPNRMLMFSDELVSTAPPSILEKIITKVAPSAAVSKLSAPNLWTDVIASGSSLPEEAISKPIIDVPDIPTPVIEKPKPAPAPVVVNRVKSNSISSAGTTVVHPPKKHEPVRTTAPTSLAALAASDTTPAAPKKSGLTVNLSLNTLGTHNQTTPSSSAAPLSSDSSTPKIRFKLKLPTVVEPAPPPVDVAGGDTEVINCICDNPHVDYGTFMIACDNCSEWFHGDCVGIRESDQVAEWYCMRCRPRH</sequence>
<dbReference type="Proteomes" id="UP000612746">
    <property type="component" value="Unassembled WGS sequence"/>
</dbReference>
<dbReference type="GO" id="GO:0005669">
    <property type="term" value="C:transcription factor TFIID complex"/>
    <property type="evidence" value="ECO:0007669"/>
    <property type="project" value="TreeGrafter"/>
</dbReference>
<evidence type="ECO:0000256" key="6">
    <source>
        <dbReference type="ARBA" id="ARBA00023163"/>
    </source>
</evidence>
<dbReference type="SMART" id="SM00249">
    <property type="entry name" value="PHD"/>
    <property type="match status" value="1"/>
</dbReference>
<evidence type="ECO:0000313" key="12">
    <source>
        <dbReference type="Proteomes" id="UP000612746"/>
    </source>
</evidence>
<evidence type="ECO:0000256" key="4">
    <source>
        <dbReference type="ARBA" id="ARBA00022833"/>
    </source>
</evidence>
<dbReference type="InterPro" id="IPR009072">
    <property type="entry name" value="Histone-fold"/>
</dbReference>
<dbReference type="PROSITE" id="PS50016">
    <property type="entry name" value="ZF_PHD_2"/>
    <property type="match status" value="1"/>
</dbReference>
<evidence type="ECO:0000313" key="11">
    <source>
        <dbReference type="EMBL" id="KAG2185583.1"/>
    </source>
</evidence>
<comment type="caution">
    <text evidence="11">The sequence shown here is derived from an EMBL/GenBank/DDBJ whole genome shotgun (WGS) entry which is preliminary data.</text>
</comment>
<evidence type="ECO:0000256" key="8">
    <source>
        <dbReference type="PROSITE-ProRule" id="PRU00146"/>
    </source>
</evidence>
<feature type="domain" description="PHD-type" evidence="10">
    <location>
        <begin position="506"/>
        <end position="556"/>
    </location>
</feature>
<dbReference type="Gene3D" id="3.30.40.10">
    <property type="entry name" value="Zinc/RING finger domain, C3HC4 (zinc finger)"/>
    <property type="match status" value="1"/>
</dbReference>
<feature type="region of interest" description="Disordered" evidence="9">
    <location>
        <begin position="130"/>
        <end position="217"/>
    </location>
</feature>
<keyword evidence="4" id="KW-0862">Zinc</keyword>
<name>A0A8H7Q487_9FUNG</name>
<dbReference type="PANTHER" id="PTHR46452">
    <property type="entry name" value="TRANSCRIPTION INITIATION FACTOR TFIID SUBUNIT 3"/>
    <property type="match status" value="1"/>
</dbReference>
<feature type="compositionally biased region" description="Polar residues" evidence="9">
    <location>
        <begin position="196"/>
        <end position="212"/>
    </location>
</feature>
<dbReference type="InterPro" id="IPR019786">
    <property type="entry name" value="Zinc_finger_PHD-type_CS"/>
</dbReference>
<evidence type="ECO:0000256" key="5">
    <source>
        <dbReference type="ARBA" id="ARBA00023015"/>
    </source>
</evidence>
<dbReference type="OrthoDB" id="436852at2759"/>
<dbReference type="GO" id="GO:0045944">
    <property type="term" value="P:positive regulation of transcription by RNA polymerase II"/>
    <property type="evidence" value="ECO:0007669"/>
    <property type="project" value="TreeGrafter"/>
</dbReference>
<dbReference type="SUPFAM" id="SSF57903">
    <property type="entry name" value="FYVE/PHD zinc finger"/>
    <property type="match status" value="1"/>
</dbReference>
<dbReference type="AlphaFoldDB" id="A0A8H7Q487"/>
<evidence type="ECO:0000256" key="3">
    <source>
        <dbReference type="ARBA" id="ARBA00022771"/>
    </source>
</evidence>
<dbReference type="GO" id="GO:0008270">
    <property type="term" value="F:zinc ion binding"/>
    <property type="evidence" value="ECO:0007669"/>
    <property type="project" value="UniProtKB-KW"/>
</dbReference>
<keyword evidence="7" id="KW-0539">Nucleus</keyword>
<feature type="compositionally biased region" description="Low complexity" evidence="9">
    <location>
        <begin position="462"/>
        <end position="476"/>
    </location>
</feature>
<dbReference type="InterPro" id="IPR001965">
    <property type="entry name" value="Znf_PHD"/>
</dbReference>
<dbReference type="InterPro" id="IPR006565">
    <property type="entry name" value="BTP"/>
</dbReference>
<dbReference type="InterPro" id="IPR019787">
    <property type="entry name" value="Znf_PHD-finger"/>
</dbReference>
<gene>
    <name evidence="11" type="ORF">INT44_002376</name>
</gene>
<dbReference type="GO" id="GO:0046982">
    <property type="term" value="F:protein heterodimerization activity"/>
    <property type="evidence" value="ECO:0007669"/>
    <property type="project" value="InterPro"/>
</dbReference>
<keyword evidence="2" id="KW-0479">Metal-binding</keyword>
<protein>
    <recommendedName>
        <fullName evidence="10">PHD-type domain-containing protein</fullName>
    </recommendedName>
</protein>
<keyword evidence="6" id="KW-0804">Transcription</keyword>
<dbReference type="InterPro" id="IPR013083">
    <property type="entry name" value="Znf_RING/FYVE/PHD"/>
</dbReference>
<reference evidence="11" key="1">
    <citation type="submission" date="2020-12" db="EMBL/GenBank/DDBJ databases">
        <title>Metabolic potential, ecology and presence of endohyphal bacteria is reflected in genomic diversity of Mucoromycotina.</title>
        <authorList>
            <person name="Muszewska A."/>
            <person name="Okrasinska A."/>
            <person name="Steczkiewicz K."/>
            <person name="Drgas O."/>
            <person name="Orlowska M."/>
            <person name="Perlinska-Lenart U."/>
            <person name="Aleksandrzak-Piekarczyk T."/>
            <person name="Szatraj K."/>
            <person name="Zielenkiewicz U."/>
            <person name="Pilsyk S."/>
            <person name="Malc E."/>
            <person name="Mieczkowski P."/>
            <person name="Kruszewska J.S."/>
            <person name="Biernat P."/>
            <person name="Pawlowska J."/>
        </authorList>
    </citation>
    <scope>NUCLEOTIDE SEQUENCE</scope>
    <source>
        <strain evidence="11">WA0000051536</strain>
    </source>
</reference>